<dbReference type="AlphaFoldDB" id="A0A1K0GE63"/>
<sequence length="125" mass="13929">MTARTMRRHHRTATAHTGWCAADHRCNLAEHRSHDMVIDLPDHGRAVLTRVQGPDGRQHAEIRARIVLHTEDTAARWQLRTALAGLRQLLGHVAIRPGVMRTPATRHTAITTAPATQPPTRRNAA</sequence>
<reference evidence="1 2" key="1">
    <citation type="submission" date="2016-09" db="EMBL/GenBank/DDBJ databases">
        <title>Couchioplanes caeruleus draft genome sequence.</title>
        <authorList>
            <person name="Sheehan J."/>
            <person name="Caffrey P."/>
        </authorList>
    </citation>
    <scope>NUCLEOTIDE SEQUENCE [LARGE SCALE GENOMIC DNA]</scope>
    <source>
        <strain evidence="1 2">DSM 43634</strain>
    </source>
</reference>
<dbReference type="Proteomes" id="UP000182486">
    <property type="component" value="Unassembled WGS sequence"/>
</dbReference>
<keyword evidence="2" id="KW-1185">Reference proteome</keyword>
<evidence type="ECO:0000313" key="2">
    <source>
        <dbReference type="Proteomes" id="UP000182486"/>
    </source>
</evidence>
<organism evidence="1 2">
    <name type="scientific">Couchioplanes caeruleus subsp. caeruleus</name>
    <dbReference type="NCBI Taxonomy" id="56427"/>
    <lineage>
        <taxon>Bacteria</taxon>
        <taxon>Bacillati</taxon>
        <taxon>Actinomycetota</taxon>
        <taxon>Actinomycetes</taxon>
        <taxon>Micromonosporales</taxon>
        <taxon>Micromonosporaceae</taxon>
        <taxon>Couchioplanes</taxon>
    </lineage>
</organism>
<dbReference type="EMBL" id="MEIA01000016">
    <property type="protein sequence ID" value="OJF15522.1"/>
    <property type="molecule type" value="Genomic_DNA"/>
</dbReference>
<proteinExistence type="predicted"/>
<name>A0A1K0GE63_9ACTN</name>
<gene>
    <name evidence="1" type="ORF">BG844_04050</name>
</gene>
<protein>
    <submittedName>
        <fullName evidence="1">Uncharacterized protein</fullName>
    </submittedName>
</protein>
<dbReference type="RefSeq" id="WP_071803378.1">
    <property type="nucleotide sequence ID" value="NZ_MEIA01000016.1"/>
</dbReference>
<comment type="caution">
    <text evidence="1">The sequence shown here is derived from an EMBL/GenBank/DDBJ whole genome shotgun (WGS) entry which is preliminary data.</text>
</comment>
<evidence type="ECO:0000313" key="1">
    <source>
        <dbReference type="EMBL" id="OJF15522.1"/>
    </source>
</evidence>
<accession>A0A1K0GE63</accession>